<dbReference type="InterPro" id="IPR025358">
    <property type="entry name" value="DUF4262"/>
</dbReference>
<evidence type="ECO:0008006" key="3">
    <source>
        <dbReference type="Google" id="ProtNLM"/>
    </source>
</evidence>
<sequence length="274" mass="29972">MCRPETSYDAADRRSIDTVLQHGWQVLMVSDECDCSHEGEHSHAQAGPDFAYTVGLGHRCGHPELLISGLDPTVMHHVLNDVAQRVMDGRGLKPGDVLEGVLLGVPVVVEAVNAEASRGTVTWSGWFHRRRPEALAIVWPSTHGVFPWQPGAPAALNERQPPAWRVPHEHTGGVACDPQWVFPVPADRMAFTCTHVIDEGAAVLWVAREADPSRGEDWSIHCGAPGHDTGDMRLAHLSHLVRSAPSLIAVSDMGLDEEAYRESPEAEWVVRPLT</sequence>
<dbReference type="EMBL" id="AVPK01000015">
    <property type="protein sequence ID" value="KGN36172.1"/>
    <property type="molecule type" value="Genomic_DNA"/>
</dbReference>
<dbReference type="AlphaFoldDB" id="A0A0A0JJE3"/>
<gene>
    <name evidence="1" type="ORF">N803_06240</name>
</gene>
<dbReference type="Proteomes" id="UP000030011">
    <property type="component" value="Unassembled WGS sequence"/>
</dbReference>
<dbReference type="Pfam" id="PF14081">
    <property type="entry name" value="DUF4262"/>
    <property type="match status" value="1"/>
</dbReference>
<protein>
    <recommendedName>
        <fullName evidence="3">DUF4262 domain-containing protein</fullName>
    </recommendedName>
</protein>
<organism evidence="1 2">
    <name type="scientific">Knoellia subterranea KCTC 19937</name>
    <dbReference type="NCBI Taxonomy" id="1385521"/>
    <lineage>
        <taxon>Bacteria</taxon>
        <taxon>Bacillati</taxon>
        <taxon>Actinomycetota</taxon>
        <taxon>Actinomycetes</taxon>
        <taxon>Micrococcales</taxon>
        <taxon>Intrasporangiaceae</taxon>
        <taxon>Knoellia</taxon>
    </lineage>
</organism>
<accession>A0A0A0JJE3</accession>
<comment type="caution">
    <text evidence="1">The sequence shown here is derived from an EMBL/GenBank/DDBJ whole genome shotgun (WGS) entry which is preliminary data.</text>
</comment>
<dbReference type="eggNOG" id="ENOG50331AG">
    <property type="taxonomic scope" value="Bacteria"/>
</dbReference>
<dbReference type="STRING" id="1385521.N803_06240"/>
<evidence type="ECO:0000313" key="1">
    <source>
        <dbReference type="EMBL" id="KGN36172.1"/>
    </source>
</evidence>
<keyword evidence="2" id="KW-1185">Reference proteome</keyword>
<evidence type="ECO:0000313" key="2">
    <source>
        <dbReference type="Proteomes" id="UP000030011"/>
    </source>
</evidence>
<name>A0A0A0JJE3_9MICO</name>
<reference evidence="1 2" key="1">
    <citation type="submission" date="2013-08" db="EMBL/GenBank/DDBJ databases">
        <title>The genome sequence of Knoellia subterranea.</title>
        <authorList>
            <person name="Zhu W."/>
            <person name="Wang G."/>
        </authorList>
    </citation>
    <scope>NUCLEOTIDE SEQUENCE [LARGE SCALE GENOMIC DNA]</scope>
    <source>
        <strain evidence="1 2">KCTC 19937</strain>
    </source>
</reference>
<proteinExistence type="predicted"/>